<name>S4XFM5_9CORY</name>
<evidence type="ECO:0000313" key="1">
    <source>
        <dbReference type="EMBL" id="AGP31361.1"/>
    </source>
</evidence>
<evidence type="ECO:0008006" key="3">
    <source>
        <dbReference type="Google" id="ProtNLM"/>
    </source>
</evidence>
<dbReference type="HOGENOM" id="CLU_042635_2_0_11"/>
<evidence type="ECO:0000313" key="2">
    <source>
        <dbReference type="Proteomes" id="UP000014809"/>
    </source>
</evidence>
<dbReference type="RefSeq" id="WP_020441717.1">
    <property type="nucleotide sequence ID" value="NC_021663.1"/>
</dbReference>
<dbReference type="InterPro" id="IPR022291">
    <property type="entry name" value="Bacteriocin_synth_cyclodeHase"/>
</dbReference>
<dbReference type="PATRIC" id="fig|1200352.3.peg.1747"/>
<sequence length="299" mass="32543">MTDQRVSALHHPEPLVQLRDGTDLIIRTDGHLQFGTMPAHALILPLPPHVAVDQIHQVMRELRRPMQEPTVLRLLTHCGVPPVHARGILTELEKAGLLRTRPAGHHLRVQVTGPSLYTRAVVRELRRLDVPASGISPGTPAFGRLGPDDLVVMAGMLFPPADVSYRLMDLGVPHLTCGVVDARAVVGPLVLPGRTGCLSCLDAGYLDEDARWRTTRVQVTATPAPTSTRILELAAALTADAVRDLLDRRSTGAHATDWPLPEPLTGRRFIDPRQLSVTTTELHPRTGCSSCALVGHRAR</sequence>
<dbReference type="STRING" id="1200352.A606_08590"/>
<dbReference type="Proteomes" id="UP000014809">
    <property type="component" value="Chromosome"/>
</dbReference>
<dbReference type="EMBL" id="CP003696">
    <property type="protein sequence ID" value="AGP31361.1"/>
    <property type="molecule type" value="Genomic_DNA"/>
</dbReference>
<dbReference type="NCBIfam" id="TIGR03882">
    <property type="entry name" value="cyclo_dehyd_2"/>
    <property type="match status" value="1"/>
</dbReference>
<accession>S4XFM5</accession>
<dbReference type="KEGG" id="cter:A606_08590"/>
<reference evidence="1 2" key="1">
    <citation type="submission" date="2012-06" db="EMBL/GenBank/DDBJ databases">
        <title>Complete genome sequence of Corynebacterium terpenotabidum Y-11 (=DSM 44721).</title>
        <authorList>
            <person name="Ruckert C."/>
            <person name="Albersmeier A."/>
            <person name="Al-Dilaimi A."/>
            <person name="Szczepanowski R."/>
            <person name="Kalinowski J."/>
        </authorList>
    </citation>
    <scope>NUCLEOTIDE SEQUENCE [LARGE SCALE GENOMIC DNA]</scope>
    <source>
        <strain evidence="1 2">Y-11</strain>
    </source>
</reference>
<dbReference type="Gene3D" id="3.40.50.720">
    <property type="entry name" value="NAD(P)-binding Rossmann-like Domain"/>
    <property type="match status" value="1"/>
</dbReference>
<proteinExistence type="predicted"/>
<dbReference type="AlphaFoldDB" id="S4XFM5"/>
<organism evidence="1 2">
    <name type="scientific">Corynebacterium terpenotabidum Y-11</name>
    <dbReference type="NCBI Taxonomy" id="1200352"/>
    <lineage>
        <taxon>Bacteria</taxon>
        <taxon>Bacillati</taxon>
        <taxon>Actinomycetota</taxon>
        <taxon>Actinomycetes</taxon>
        <taxon>Mycobacteriales</taxon>
        <taxon>Corynebacteriaceae</taxon>
        <taxon>Corynebacterium</taxon>
    </lineage>
</organism>
<keyword evidence="2" id="KW-1185">Reference proteome</keyword>
<dbReference type="eggNOG" id="ENOG5032BU6">
    <property type="taxonomic scope" value="Bacteria"/>
</dbReference>
<gene>
    <name evidence="1" type="ORF">A606_08590</name>
</gene>
<protein>
    <recommendedName>
        <fullName evidence="3">Bacteriocin biosynthesis cyclodehydratase domain-containing protein</fullName>
    </recommendedName>
</protein>
<dbReference type="OrthoDB" id="4426339at2"/>